<gene>
    <name evidence="1" type="ORF">ACFQZ8_04925</name>
</gene>
<proteinExistence type="predicted"/>
<dbReference type="InterPro" id="IPR036188">
    <property type="entry name" value="FAD/NAD-bd_sf"/>
</dbReference>
<accession>A0ABW2ZX90</accession>
<name>A0ABW2ZX90_9ACTN</name>
<organism evidence="1 2">
    <name type="scientific">Micromonospora azadirachtae</name>
    <dbReference type="NCBI Taxonomy" id="1970735"/>
    <lineage>
        <taxon>Bacteria</taxon>
        <taxon>Bacillati</taxon>
        <taxon>Actinomycetota</taxon>
        <taxon>Actinomycetes</taxon>
        <taxon>Micromonosporales</taxon>
        <taxon>Micromonosporaceae</taxon>
        <taxon>Micromonospora</taxon>
    </lineage>
</organism>
<protein>
    <recommendedName>
        <fullName evidence="3">Epoxidase LasC</fullName>
    </recommendedName>
</protein>
<sequence length="163" mass="16902">MAEVTRTRRVLGTSPPLDGSGPAAVAVYAIEGGLWQVVAIAYGRSRAETTVKDIRGLATKLPAVFGEATSGEPVGEPASFFFHDSLRRLSADLERFPLGLIAVGDAVASFNPLHGLGMASAVKQASILADLLAGGVDPAGPAREFMRLNEAAVAAMWKEGAGR</sequence>
<evidence type="ECO:0000313" key="1">
    <source>
        <dbReference type="EMBL" id="MFD0783263.1"/>
    </source>
</evidence>
<dbReference type="Gene3D" id="3.50.50.60">
    <property type="entry name" value="FAD/NAD(P)-binding domain"/>
    <property type="match status" value="1"/>
</dbReference>
<dbReference type="SUPFAM" id="SSF51905">
    <property type="entry name" value="FAD/NAD(P)-binding domain"/>
    <property type="match status" value="1"/>
</dbReference>
<keyword evidence="2" id="KW-1185">Reference proteome</keyword>
<dbReference type="Proteomes" id="UP001597053">
    <property type="component" value="Unassembled WGS sequence"/>
</dbReference>
<evidence type="ECO:0000313" key="2">
    <source>
        <dbReference type="Proteomes" id="UP001597053"/>
    </source>
</evidence>
<evidence type="ECO:0008006" key="3">
    <source>
        <dbReference type="Google" id="ProtNLM"/>
    </source>
</evidence>
<dbReference type="EMBL" id="JBHTHM010000113">
    <property type="protein sequence ID" value="MFD0783263.1"/>
    <property type="molecule type" value="Genomic_DNA"/>
</dbReference>
<comment type="caution">
    <text evidence="1">The sequence shown here is derived from an EMBL/GenBank/DDBJ whole genome shotgun (WGS) entry which is preliminary data.</text>
</comment>
<reference evidence="2" key="1">
    <citation type="journal article" date="2019" name="Int. J. Syst. Evol. Microbiol.">
        <title>The Global Catalogue of Microorganisms (GCM) 10K type strain sequencing project: providing services to taxonomists for standard genome sequencing and annotation.</title>
        <authorList>
            <consortium name="The Broad Institute Genomics Platform"/>
            <consortium name="The Broad Institute Genome Sequencing Center for Infectious Disease"/>
            <person name="Wu L."/>
            <person name="Ma J."/>
        </authorList>
    </citation>
    <scope>NUCLEOTIDE SEQUENCE [LARGE SCALE GENOMIC DNA]</scope>
    <source>
        <strain evidence="2">JCM 32148</strain>
    </source>
</reference>